<evidence type="ECO:0000313" key="2">
    <source>
        <dbReference type="EMBL" id="MFC5993592.1"/>
    </source>
</evidence>
<dbReference type="Gene3D" id="3.40.630.30">
    <property type="match status" value="1"/>
</dbReference>
<dbReference type="InterPro" id="IPR016181">
    <property type="entry name" value="Acyl_CoA_acyltransferase"/>
</dbReference>
<dbReference type="InterPro" id="IPR038740">
    <property type="entry name" value="BioF2-like_GNAT_dom"/>
</dbReference>
<evidence type="ECO:0000259" key="1">
    <source>
        <dbReference type="Pfam" id="PF13480"/>
    </source>
</evidence>
<dbReference type="SUPFAM" id="SSF55729">
    <property type="entry name" value="Acyl-CoA N-acyltransferases (Nat)"/>
    <property type="match status" value="1"/>
</dbReference>
<keyword evidence="2" id="KW-0808">Transferase</keyword>
<keyword evidence="3" id="KW-1185">Reference proteome</keyword>
<organism evidence="2 3">
    <name type="scientific">Pseudonocardia hispaniensis</name>
    <dbReference type="NCBI Taxonomy" id="904933"/>
    <lineage>
        <taxon>Bacteria</taxon>
        <taxon>Bacillati</taxon>
        <taxon>Actinomycetota</taxon>
        <taxon>Actinomycetes</taxon>
        <taxon>Pseudonocardiales</taxon>
        <taxon>Pseudonocardiaceae</taxon>
        <taxon>Pseudonocardia</taxon>
    </lineage>
</organism>
<dbReference type="GO" id="GO:0016746">
    <property type="term" value="F:acyltransferase activity"/>
    <property type="evidence" value="ECO:0007669"/>
    <property type="project" value="UniProtKB-KW"/>
</dbReference>
<protein>
    <submittedName>
        <fullName evidence="2">GNAT family N-acetyltransferase</fullName>
        <ecNumber evidence="2">2.3.1.-</ecNumber>
    </submittedName>
</protein>
<proteinExistence type="predicted"/>
<keyword evidence="2" id="KW-0012">Acyltransferase</keyword>
<dbReference type="Pfam" id="PF13480">
    <property type="entry name" value="Acetyltransf_6"/>
    <property type="match status" value="1"/>
</dbReference>
<evidence type="ECO:0000313" key="3">
    <source>
        <dbReference type="Proteomes" id="UP001596302"/>
    </source>
</evidence>
<dbReference type="EC" id="2.3.1.-" evidence="2"/>
<sequence length="370" mass="40654">MTMIETSLADGTTVRITSPAPRAVWRTVFGRAPDAVATQAPEWMDALGTRGYRDASRLYELDDGRRLVLPLAARRVAGLTLTEESWPYGWGYGGLLAEGGGLTDADCRLVLDDLARRPAVLRAVVPMPLHGARWAAAAPGTVRRVPYTCQVVDLDGGFDTVWSTRFRRQARNSVRKAERFGLDVQREHAGMSHGRGLEMFAQLYAGAVDRWAAQRGQPLRIARLLAARRDRPGQLAAAAAALGDRCVIWSACHRGEPVAVNVVLQGARHAVGWLCAMQPELARETLATYLLHSLTISDACRAGVRHFHMGESETGSGAEHFKRYFGATPVEYAALRFERLPLSRAEQRLRAGYAAVSRRGLRRSEESGTR</sequence>
<comment type="caution">
    <text evidence="2">The sequence shown here is derived from an EMBL/GenBank/DDBJ whole genome shotgun (WGS) entry which is preliminary data.</text>
</comment>
<gene>
    <name evidence="2" type="ORF">ACFQE5_05100</name>
</gene>
<dbReference type="RefSeq" id="WP_379583344.1">
    <property type="nucleotide sequence ID" value="NZ_JBHSQW010000010.1"/>
</dbReference>
<name>A0ABW1IZ63_9PSEU</name>
<dbReference type="Proteomes" id="UP001596302">
    <property type="component" value="Unassembled WGS sequence"/>
</dbReference>
<reference evidence="3" key="1">
    <citation type="journal article" date="2019" name="Int. J. Syst. Evol. Microbiol.">
        <title>The Global Catalogue of Microorganisms (GCM) 10K type strain sequencing project: providing services to taxonomists for standard genome sequencing and annotation.</title>
        <authorList>
            <consortium name="The Broad Institute Genomics Platform"/>
            <consortium name="The Broad Institute Genome Sequencing Center for Infectious Disease"/>
            <person name="Wu L."/>
            <person name="Ma J."/>
        </authorList>
    </citation>
    <scope>NUCLEOTIDE SEQUENCE [LARGE SCALE GENOMIC DNA]</scope>
    <source>
        <strain evidence="3">CCM 8391</strain>
    </source>
</reference>
<feature type="domain" description="BioF2-like acetyltransferase" evidence="1">
    <location>
        <begin position="165"/>
        <end position="323"/>
    </location>
</feature>
<dbReference type="EMBL" id="JBHSQW010000010">
    <property type="protein sequence ID" value="MFC5993592.1"/>
    <property type="molecule type" value="Genomic_DNA"/>
</dbReference>
<accession>A0ABW1IZ63</accession>